<evidence type="ECO:0000313" key="3">
    <source>
        <dbReference type="Proteomes" id="UP000479190"/>
    </source>
</evidence>
<dbReference type="AlphaFoldDB" id="A0A6H5IBJ4"/>
<name>A0A6H5IBJ4_9HYME</name>
<accession>A0A6H5IBJ4</accession>
<keyword evidence="3" id="KW-1185">Reference proteome</keyword>
<feature type="transmembrane region" description="Helical" evidence="1">
    <location>
        <begin position="85"/>
        <end position="106"/>
    </location>
</feature>
<reference evidence="2 3" key="1">
    <citation type="submission" date="2020-02" db="EMBL/GenBank/DDBJ databases">
        <authorList>
            <person name="Ferguson B K."/>
        </authorList>
    </citation>
    <scope>NUCLEOTIDE SEQUENCE [LARGE SCALE GENOMIC DNA]</scope>
</reference>
<keyword evidence="1" id="KW-1133">Transmembrane helix</keyword>
<gene>
    <name evidence="2" type="ORF">TBRA_LOCUS5774</name>
</gene>
<keyword evidence="1" id="KW-0812">Transmembrane</keyword>
<evidence type="ECO:0000256" key="1">
    <source>
        <dbReference type="SAM" id="Phobius"/>
    </source>
</evidence>
<feature type="transmembrane region" description="Helical" evidence="1">
    <location>
        <begin position="20"/>
        <end position="44"/>
    </location>
</feature>
<proteinExistence type="predicted"/>
<protein>
    <submittedName>
        <fullName evidence="2">Uncharacterized protein</fullName>
    </submittedName>
</protein>
<dbReference type="EMBL" id="CADCXV010000728">
    <property type="protein sequence ID" value="CAB0033876.1"/>
    <property type="molecule type" value="Genomic_DNA"/>
</dbReference>
<organism evidence="2 3">
    <name type="scientific">Trichogramma brassicae</name>
    <dbReference type="NCBI Taxonomy" id="86971"/>
    <lineage>
        <taxon>Eukaryota</taxon>
        <taxon>Metazoa</taxon>
        <taxon>Ecdysozoa</taxon>
        <taxon>Arthropoda</taxon>
        <taxon>Hexapoda</taxon>
        <taxon>Insecta</taxon>
        <taxon>Pterygota</taxon>
        <taxon>Neoptera</taxon>
        <taxon>Endopterygota</taxon>
        <taxon>Hymenoptera</taxon>
        <taxon>Apocrita</taxon>
        <taxon>Proctotrupomorpha</taxon>
        <taxon>Chalcidoidea</taxon>
        <taxon>Trichogrammatidae</taxon>
        <taxon>Trichogramma</taxon>
    </lineage>
</organism>
<keyword evidence="1" id="KW-0472">Membrane</keyword>
<evidence type="ECO:0000313" key="2">
    <source>
        <dbReference type="EMBL" id="CAB0033876.1"/>
    </source>
</evidence>
<dbReference type="Proteomes" id="UP000479190">
    <property type="component" value="Unassembled WGS sequence"/>
</dbReference>
<feature type="transmembrane region" description="Helical" evidence="1">
    <location>
        <begin position="56"/>
        <end position="73"/>
    </location>
</feature>
<sequence>MVRTYYFGGSGPIVLTRNTIYIFATAARVTIIIINVIIIIAAAIRPCHACGSPSPYGFGLPSFMLFFNMRAYVLQGIFSHRDVPAHFAAGSNFVGCYAVLYLKVFCELGLTAFARKDAVSAAVSQRQLSQGRGAELAFKALWKGFVY</sequence>